<dbReference type="Gramene" id="OBART03G41920.1">
    <property type="protein sequence ID" value="OBART03G41920.1"/>
    <property type="gene ID" value="OBART03G41920"/>
</dbReference>
<feature type="transmembrane region" description="Helical" evidence="3">
    <location>
        <begin position="451"/>
        <end position="472"/>
    </location>
</feature>
<feature type="region of interest" description="Disordered" evidence="2">
    <location>
        <begin position="660"/>
        <end position="692"/>
    </location>
</feature>
<evidence type="ECO:0000256" key="3">
    <source>
        <dbReference type="SAM" id="Phobius"/>
    </source>
</evidence>
<feature type="region of interest" description="Disordered" evidence="2">
    <location>
        <begin position="102"/>
        <end position="160"/>
    </location>
</feature>
<evidence type="ECO:0000313" key="4">
    <source>
        <dbReference type="EnsemblPlants" id="OBART03G41920.1"/>
    </source>
</evidence>
<reference evidence="4" key="2">
    <citation type="submission" date="2015-03" db="UniProtKB">
        <authorList>
            <consortium name="EnsemblPlants"/>
        </authorList>
    </citation>
    <scope>IDENTIFICATION</scope>
</reference>
<feature type="compositionally biased region" description="Basic and acidic residues" evidence="2">
    <location>
        <begin position="665"/>
        <end position="677"/>
    </location>
</feature>
<feature type="compositionally biased region" description="Polar residues" evidence="2">
    <location>
        <begin position="484"/>
        <end position="500"/>
    </location>
</feature>
<dbReference type="PANTHER" id="PTHR33740">
    <property type="entry name" value="GPI-ANCHORED ADHESIN-LIKE PROTEIN"/>
    <property type="match status" value="1"/>
</dbReference>
<dbReference type="PANTHER" id="PTHR33740:SF3">
    <property type="entry name" value="GPI-ANCHORED ADHESIN-LIKE PROTEIN"/>
    <property type="match status" value="1"/>
</dbReference>
<feature type="region of interest" description="Disordered" evidence="2">
    <location>
        <begin position="283"/>
        <end position="315"/>
    </location>
</feature>
<name>A0A0D3FRQ7_9ORYZ</name>
<dbReference type="eggNOG" id="ENOG502QQ5K">
    <property type="taxonomic scope" value="Eukaryota"/>
</dbReference>
<protein>
    <recommendedName>
        <fullName evidence="6">SLH domain-containing protein</fullName>
    </recommendedName>
</protein>
<keyword evidence="3" id="KW-0472">Membrane</keyword>
<organism evidence="4">
    <name type="scientific">Oryza barthii</name>
    <dbReference type="NCBI Taxonomy" id="65489"/>
    <lineage>
        <taxon>Eukaryota</taxon>
        <taxon>Viridiplantae</taxon>
        <taxon>Streptophyta</taxon>
        <taxon>Embryophyta</taxon>
        <taxon>Tracheophyta</taxon>
        <taxon>Spermatophyta</taxon>
        <taxon>Magnoliopsida</taxon>
        <taxon>Liliopsida</taxon>
        <taxon>Poales</taxon>
        <taxon>Poaceae</taxon>
        <taxon>BOP clade</taxon>
        <taxon>Oryzoideae</taxon>
        <taxon>Oryzeae</taxon>
        <taxon>Oryzinae</taxon>
        <taxon>Oryza</taxon>
    </lineage>
</organism>
<feature type="compositionally biased region" description="Polar residues" evidence="2">
    <location>
        <begin position="107"/>
        <end position="123"/>
    </location>
</feature>
<feature type="region of interest" description="Disordered" evidence="2">
    <location>
        <begin position="479"/>
        <end position="537"/>
    </location>
</feature>
<keyword evidence="5" id="KW-1185">Reference proteome</keyword>
<sequence length="1198" mass="129095">MPPASLVSSPPPACCLQLHRLLRPAALLPSPPRLRLRLRPLRADSSPSPDAFAGWSDGDEQDEQDKSPGPFRGLLGPGLAGLFFLAGLTFAAISFRSNAANGPKAQIDTSSTNSQEAPYSTDNTCKEDGLKDAQVSLPSDRKGETSLDDEAHSSTDPLPVQVNATAEGSTEHETQHPLQNSELVPPDKYVPSEDAGQAHNLVASDGAESLVSLLSNSTEPSIAAYDSPDKLYGVGPSEGTPYVEDTLNCEITLPENQHLGETLTSDTMLGSGDASLIQEISDTAASSDAKDKDTEQNPELHRKKGISPSRMPDYTEYGHADQLLSFGSNDVSTEANKPGNGVETLASNQNEGADELENQNNLYESTTPDKSFASSGIPAPTLLSAALRVRTGQIMVPAAVDPAQASALAALQVLKVIEPDAQAGDLCTRREYARWLVVASNCLSSCSFSGLLGPGLAGLFFLAGLTFAAISFRSNAANGPKAQIDTSSTNSQEAPYSTDNTCKEDGLKDAQVSLPSDRKGETSLDDEAHSSTDPLPVQVNATAEGSTEHETQHPLQNSELVPPDKYVPSEDAGQAHNLVASDGAESLVSLLSNSTEPSIAAYDSPDKLYGVGPSEGTPYVEDTLNCEITLPENQHLGETLTSDTMLGSGDASLIQEISDTAASSDAKDKDTEQNPELHRKKGISPSRMPDYTEYGHADQLLSFGSNDVSTEANKPGNGVETLASNQNEGADELENQNNLYESTTPDKSFASSGIPAPTLLSAALRVRTGQIMVPAAVDPAQASALAALQVLKVIEPDAQAGDLCTRREYARWLVVASNCLSRNTSSKVYPAMYIENVTELAFDDITPEDFDFPFIQGFTRLFQPDKPVTKGQVALALSTGDSADVVMEELARIEAEKIAEDAVNAHGELVAQVEKDLNATFERELTKEREKIETLEKLAEEARVELDKLRAERVEENNALIRGRASVESEMEVLSKLRSEVEEQLQSVLSKKVEISFEKNRIEKLQKEIENDRQAVVQLQYELEVERKALSMARAWAEDEAKKAREHARALEEARNQWERHGIKVVVEGGLEDDASAGVTWANAGKEHQVDEAINRAGSLLEKLKSMSAEIKVRSCHSLERVIQHVRSFISILKQGAEEATQRFTDLGAAAALKAKKLSSEAQDNVYVFGSTIGDKSKRVVEDCKEGLEKFVHRFKTD</sequence>
<dbReference type="AlphaFoldDB" id="A0A0D3FRQ7"/>
<feature type="transmembrane region" description="Helical" evidence="3">
    <location>
        <begin position="74"/>
        <end position="95"/>
    </location>
</feature>
<feature type="compositionally biased region" description="Basic and acidic residues" evidence="2">
    <location>
        <begin position="288"/>
        <end position="300"/>
    </location>
</feature>
<evidence type="ECO:0000256" key="1">
    <source>
        <dbReference type="SAM" id="Coils"/>
    </source>
</evidence>
<feature type="region of interest" description="Disordered" evidence="2">
    <location>
        <begin position="39"/>
        <end position="72"/>
    </location>
</feature>
<keyword evidence="3" id="KW-0812">Transmembrane</keyword>
<dbReference type="EnsemblPlants" id="OBART03G41920.1">
    <property type="protein sequence ID" value="OBART03G41920.1"/>
    <property type="gene ID" value="OBART03G41920"/>
</dbReference>
<evidence type="ECO:0000313" key="5">
    <source>
        <dbReference type="Proteomes" id="UP000026960"/>
    </source>
</evidence>
<dbReference type="HOGENOM" id="CLU_007824_0_0_1"/>
<dbReference type="PaxDb" id="65489-OBART03G41920.1"/>
<proteinExistence type="predicted"/>
<keyword evidence="3" id="KW-1133">Transmembrane helix</keyword>
<feature type="region of interest" description="Disordered" evidence="2">
    <location>
        <begin position="165"/>
        <end position="184"/>
    </location>
</feature>
<feature type="compositionally biased region" description="Basic and acidic residues" evidence="2">
    <location>
        <begin position="516"/>
        <end position="530"/>
    </location>
</feature>
<feature type="compositionally biased region" description="Basic and acidic residues" evidence="2">
    <location>
        <begin position="139"/>
        <end position="153"/>
    </location>
</feature>
<keyword evidence="1" id="KW-0175">Coiled coil</keyword>
<evidence type="ECO:0008006" key="6">
    <source>
        <dbReference type="Google" id="ProtNLM"/>
    </source>
</evidence>
<evidence type="ECO:0000256" key="2">
    <source>
        <dbReference type="SAM" id="MobiDB-lite"/>
    </source>
</evidence>
<accession>A0A0D3FRQ7</accession>
<dbReference type="STRING" id="65489.A0A0D3FRQ7"/>
<dbReference type="Proteomes" id="UP000026960">
    <property type="component" value="Chromosome 3"/>
</dbReference>
<feature type="coiled-coil region" evidence="1">
    <location>
        <begin position="918"/>
        <end position="1061"/>
    </location>
</feature>
<reference evidence="4" key="1">
    <citation type="journal article" date="2009" name="Rice">
        <title>De Novo Next Generation Sequencing of Plant Genomes.</title>
        <authorList>
            <person name="Rounsley S."/>
            <person name="Marri P.R."/>
            <person name="Yu Y."/>
            <person name="He R."/>
            <person name="Sisneros N."/>
            <person name="Goicoechea J.L."/>
            <person name="Lee S.J."/>
            <person name="Angelova A."/>
            <person name="Kudrna D."/>
            <person name="Luo M."/>
            <person name="Affourtit J."/>
            <person name="Desany B."/>
            <person name="Knight J."/>
            <person name="Niazi F."/>
            <person name="Egholm M."/>
            <person name="Wing R.A."/>
        </authorList>
    </citation>
    <scope>NUCLEOTIDE SEQUENCE [LARGE SCALE GENOMIC DNA]</scope>
    <source>
        <strain evidence="4">cv. IRGC 105608</strain>
    </source>
</reference>